<keyword evidence="2" id="KW-1185">Reference proteome</keyword>
<dbReference type="AlphaFoldDB" id="A0AAV4ITS4"/>
<proteinExistence type="predicted"/>
<sequence>MIQDEMGSDWELLQSTNVTSAITTTTTTIITTITTAITTTTSFFDNSAPANQKITCTDPSSGFQKLSTTRILSTGFTIIPTGSITDISNISAISPRLSKSFPIISTSIRTTPASPSTLAASDFSALDSSSCPSTSDPWDGCRSDGCEERKWRADDRSRHFGNSFVQSCGERWIHHAVLQVGGDVLPCRRRH</sequence>
<accession>A0AAV4ITS4</accession>
<evidence type="ECO:0000313" key="1">
    <source>
        <dbReference type="EMBL" id="GFS13500.1"/>
    </source>
</evidence>
<organism evidence="1 2">
    <name type="scientific">Elysia marginata</name>
    <dbReference type="NCBI Taxonomy" id="1093978"/>
    <lineage>
        <taxon>Eukaryota</taxon>
        <taxon>Metazoa</taxon>
        <taxon>Spiralia</taxon>
        <taxon>Lophotrochozoa</taxon>
        <taxon>Mollusca</taxon>
        <taxon>Gastropoda</taxon>
        <taxon>Heterobranchia</taxon>
        <taxon>Euthyneura</taxon>
        <taxon>Panpulmonata</taxon>
        <taxon>Sacoglossa</taxon>
        <taxon>Placobranchoidea</taxon>
        <taxon>Plakobranchidae</taxon>
        <taxon>Elysia</taxon>
    </lineage>
</organism>
<dbReference type="EMBL" id="BMAT01006481">
    <property type="protein sequence ID" value="GFS13500.1"/>
    <property type="molecule type" value="Genomic_DNA"/>
</dbReference>
<reference evidence="1 2" key="1">
    <citation type="journal article" date="2021" name="Elife">
        <title>Chloroplast acquisition without the gene transfer in kleptoplastic sea slugs, Plakobranchus ocellatus.</title>
        <authorList>
            <person name="Maeda T."/>
            <person name="Takahashi S."/>
            <person name="Yoshida T."/>
            <person name="Shimamura S."/>
            <person name="Takaki Y."/>
            <person name="Nagai Y."/>
            <person name="Toyoda A."/>
            <person name="Suzuki Y."/>
            <person name="Arimoto A."/>
            <person name="Ishii H."/>
            <person name="Satoh N."/>
            <person name="Nishiyama T."/>
            <person name="Hasebe M."/>
            <person name="Maruyama T."/>
            <person name="Minagawa J."/>
            <person name="Obokata J."/>
            <person name="Shigenobu S."/>
        </authorList>
    </citation>
    <scope>NUCLEOTIDE SEQUENCE [LARGE SCALE GENOMIC DNA]</scope>
</reference>
<protein>
    <submittedName>
        <fullName evidence="1">Uncharacterized protein</fullName>
    </submittedName>
</protein>
<name>A0AAV4ITS4_9GAST</name>
<comment type="caution">
    <text evidence="1">The sequence shown here is derived from an EMBL/GenBank/DDBJ whole genome shotgun (WGS) entry which is preliminary data.</text>
</comment>
<gene>
    <name evidence="1" type="ORF">ElyMa_003138600</name>
</gene>
<dbReference type="Proteomes" id="UP000762676">
    <property type="component" value="Unassembled WGS sequence"/>
</dbReference>
<evidence type="ECO:0000313" key="2">
    <source>
        <dbReference type="Proteomes" id="UP000762676"/>
    </source>
</evidence>